<evidence type="ECO:0000313" key="3">
    <source>
        <dbReference type="Proteomes" id="UP000253209"/>
    </source>
</evidence>
<keyword evidence="3" id="KW-1185">Reference proteome</keyword>
<feature type="transmembrane region" description="Helical" evidence="1">
    <location>
        <begin position="180"/>
        <end position="199"/>
    </location>
</feature>
<reference evidence="2 3" key="1">
    <citation type="submission" date="2018-05" db="EMBL/GenBank/DDBJ databases">
        <title>Mucilaginibacter hurinus sp. nov., isolated from briquette warehouse soil.</title>
        <authorList>
            <person name="Choi L."/>
        </authorList>
    </citation>
    <scope>NUCLEOTIDE SEQUENCE [LARGE SCALE GENOMIC DNA]</scope>
    <source>
        <strain evidence="2 3">ZR32</strain>
    </source>
</reference>
<dbReference type="RefSeq" id="WP_114005351.1">
    <property type="nucleotide sequence ID" value="NZ_QGDC01000005.1"/>
</dbReference>
<dbReference type="Proteomes" id="UP000253209">
    <property type="component" value="Unassembled WGS sequence"/>
</dbReference>
<dbReference type="Pfam" id="PF04240">
    <property type="entry name" value="Caroten_synth"/>
    <property type="match status" value="1"/>
</dbReference>
<feature type="transmembrane region" description="Helical" evidence="1">
    <location>
        <begin position="206"/>
        <end position="224"/>
    </location>
</feature>
<feature type="transmembrane region" description="Helical" evidence="1">
    <location>
        <begin position="142"/>
        <end position="160"/>
    </location>
</feature>
<dbReference type="AlphaFoldDB" id="A0A367GQ80"/>
<name>A0A367GQ80_9SPHI</name>
<keyword evidence="1" id="KW-1133">Transmembrane helix</keyword>
<proteinExistence type="predicted"/>
<gene>
    <name evidence="2" type="ORF">DJ568_11180</name>
</gene>
<feature type="transmembrane region" description="Helical" evidence="1">
    <location>
        <begin position="113"/>
        <end position="130"/>
    </location>
</feature>
<dbReference type="PANTHER" id="PTHR39419">
    <property type="entry name" value="SLL0814 PROTEIN"/>
    <property type="match status" value="1"/>
</dbReference>
<evidence type="ECO:0000256" key="1">
    <source>
        <dbReference type="SAM" id="Phobius"/>
    </source>
</evidence>
<keyword evidence="1" id="KW-0472">Membrane</keyword>
<sequence>MERPKSISSVHKSRNMAAAKNGLIILIIVLFHFVGVIGFSSSVTHDIFLQLVPFHLLLMLGCIIYSHNGINGNFWVFVVIIYLLGFWVEWFGVHTGLIFGNYSYGETLGLKLFDIPLLIGVNWFLLIYATGVSMQRYMFKTVFGRVIAGALLLVILDFLIEPVAQEQDQWQWEGYKVPFSNYMGWFLASAVMLYVFEAVKFKRQSMVAPVFLLTQFIFFVVLHWI</sequence>
<accession>A0A367GQ80</accession>
<feature type="transmembrane region" description="Helical" evidence="1">
    <location>
        <begin position="47"/>
        <end position="67"/>
    </location>
</feature>
<dbReference type="OrthoDB" id="9811293at2"/>
<keyword evidence="1" id="KW-0812">Transmembrane</keyword>
<dbReference type="EMBL" id="QGDC01000005">
    <property type="protein sequence ID" value="RCH55026.1"/>
    <property type="molecule type" value="Genomic_DNA"/>
</dbReference>
<protein>
    <submittedName>
        <fullName evidence="2">Carotenoid biosynthesis protein</fullName>
    </submittedName>
</protein>
<organism evidence="2 3">
    <name type="scientific">Mucilaginibacter hurinus</name>
    <dbReference type="NCBI Taxonomy" id="2201324"/>
    <lineage>
        <taxon>Bacteria</taxon>
        <taxon>Pseudomonadati</taxon>
        <taxon>Bacteroidota</taxon>
        <taxon>Sphingobacteriia</taxon>
        <taxon>Sphingobacteriales</taxon>
        <taxon>Sphingobacteriaceae</taxon>
        <taxon>Mucilaginibacter</taxon>
    </lineage>
</organism>
<dbReference type="InterPro" id="IPR007354">
    <property type="entry name" value="CruF-like"/>
</dbReference>
<feature type="transmembrane region" description="Helical" evidence="1">
    <location>
        <begin position="74"/>
        <end position="93"/>
    </location>
</feature>
<comment type="caution">
    <text evidence="2">The sequence shown here is derived from an EMBL/GenBank/DDBJ whole genome shotgun (WGS) entry which is preliminary data.</text>
</comment>
<dbReference type="PANTHER" id="PTHR39419:SF1">
    <property type="entry name" value="SLL0814 PROTEIN"/>
    <property type="match status" value="1"/>
</dbReference>
<feature type="transmembrane region" description="Helical" evidence="1">
    <location>
        <begin position="21"/>
        <end position="41"/>
    </location>
</feature>
<evidence type="ECO:0000313" key="2">
    <source>
        <dbReference type="EMBL" id="RCH55026.1"/>
    </source>
</evidence>